<dbReference type="InterPro" id="IPR001129">
    <property type="entry name" value="Membr-assoc_MAPEG"/>
</dbReference>
<dbReference type="SUPFAM" id="SSF161084">
    <property type="entry name" value="MAPEG domain-like"/>
    <property type="match status" value="1"/>
</dbReference>
<comment type="subcellular location">
    <subcellularLocation>
        <location evidence="1">Membrane</location>
    </subcellularLocation>
</comment>
<dbReference type="InterPro" id="IPR023352">
    <property type="entry name" value="MAPEG-like_dom_sf"/>
</dbReference>
<evidence type="ECO:0000256" key="2">
    <source>
        <dbReference type="ARBA" id="ARBA00022692"/>
    </source>
</evidence>
<comment type="caution">
    <text evidence="6">The sequence shown here is derived from an EMBL/GenBank/DDBJ whole genome shotgun (WGS) entry which is preliminary data.</text>
</comment>
<proteinExistence type="predicted"/>
<evidence type="ECO:0000256" key="1">
    <source>
        <dbReference type="ARBA" id="ARBA00004370"/>
    </source>
</evidence>
<dbReference type="Proteomes" id="UP000627446">
    <property type="component" value="Unassembled WGS sequence"/>
</dbReference>
<dbReference type="Gene3D" id="1.20.120.550">
    <property type="entry name" value="Membrane associated eicosanoid/glutathione metabolism-like domain"/>
    <property type="match status" value="1"/>
</dbReference>
<dbReference type="RefSeq" id="WP_186916359.1">
    <property type="nucleotide sequence ID" value="NZ_JACOFZ010000003.1"/>
</dbReference>
<dbReference type="EMBL" id="JACOFZ010000003">
    <property type="protein sequence ID" value="MBC3881986.1"/>
    <property type="molecule type" value="Genomic_DNA"/>
</dbReference>
<organism evidence="6 7">
    <name type="scientific">Undibacterium nitidum</name>
    <dbReference type="NCBI Taxonomy" id="2762298"/>
    <lineage>
        <taxon>Bacteria</taxon>
        <taxon>Pseudomonadati</taxon>
        <taxon>Pseudomonadota</taxon>
        <taxon>Betaproteobacteria</taxon>
        <taxon>Burkholderiales</taxon>
        <taxon>Oxalobacteraceae</taxon>
        <taxon>Undibacterium</taxon>
    </lineage>
</organism>
<keyword evidence="3 5" id="KW-1133">Transmembrane helix</keyword>
<keyword evidence="7" id="KW-1185">Reference proteome</keyword>
<evidence type="ECO:0000313" key="6">
    <source>
        <dbReference type="EMBL" id="MBC3881986.1"/>
    </source>
</evidence>
<feature type="transmembrane region" description="Helical" evidence="5">
    <location>
        <begin position="111"/>
        <end position="129"/>
    </location>
</feature>
<evidence type="ECO:0000313" key="7">
    <source>
        <dbReference type="Proteomes" id="UP000627446"/>
    </source>
</evidence>
<reference evidence="6" key="1">
    <citation type="submission" date="2020-08" db="EMBL/GenBank/DDBJ databases">
        <title>Novel species isolated from subtropical streams in China.</title>
        <authorList>
            <person name="Lu H."/>
        </authorList>
    </citation>
    <scope>NUCLEOTIDE SEQUENCE</scope>
    <source>
        <strain evidence="6">LX22W</strain>
    </source>
</reference>
<gene>
    <name evidence="6" type="ORF">H8K36_11405</name>
</gene>
<dbReference type="PANTHER" id="PTHR35371:SF1">
    <property type="entry name" value="BLR7753 PROTEIN"/>
    <property type="match status" value="1"/>
</dbReference>
<name>A0A923KT75_9BURK</name>
<dbReference type="AlphaFoldDB" id="A0A923KT75"/>
<accession>A0A923KT75</accession>
<feature type="transmembrane region" description="Helical" evidence="5">
    <location>
        <begin position="88"/>
        <end position="105"/>
    </location>
</feature>
<sequence>MSIANWCVMAACFLPVVTVGFAKGSLGRVSRRNGGYDNHHPRDWEQKLTGWQQRAIAAQKNGFEALPLFIAGVLIAQMNHANQSTIDLLAMSFIGIRCLYVGAYLADKATLRSLIWFAGVAVSIALFCIG</sequence>
<evidence type="ECO:0000256" key="3">
    <source>
        <dbReference type="ARBA" id="ARBA00022989"/>
    </source>
</evidence>
<keyword evidence="2 5" id="KW-0812">Transmembrane</keyword>
<keyword evidence="4 5" id="KW-0472">Membrane</keyword>
<dbReference type="GO" id="GO:0016020">
    <property type="term" value="C:membrane"/>
    <property type="evidence" value="ECO:0007669"/>
    <property type="project" value="UniProtKB-SubCell"/>
</dbReference>
<evidence type="ECO:0000256" key="4">
    <source>
        <dbReference type="ARBA" id="ARBA00023136"/>
    </source>
</evidence>
<feature type="transmembrane region" description="Helical" evidence="5">
    <location>
        <begin position="56"/>
        <end position="76"/>
    </location>
</feature>
<evidence type="ECO:0000256" key="5">
    <source>
        <dbReference type="SAM" id="Phobius"/>
    </source>
</evidence>
<dbReference type="Pfam" id="PF01124">
    <property type="entry name" value="MAPEG"/>
    <property type="match status" value="1"/>
</dbReference>
<protein>
    <submittedName>
        <fullName evidence="6">MAPEG family protein</fullName>
    </submittedName>
</protein>
<dbReference type="PANTHER" id="PTHR35371">
    <property type="entry name" value="INNER MEMBRANE PROTEIN"/>
    <property type="match status" value="1"/>
</dbReference>